<dbReference type="GO" id="GO:0003712">
    <property type="term" value="F:transcription coregulator activity"/>
    <property type="evidence" value="ECO:0007669"/>
    <property type="project" value="TreeGrafter"/>
</dbReference>
<accession>A0AAV5RMB5</accession>
<comment type="similarity">
    <text evidence="2 8">Belongs to the Mediator complex subunit 21 family.</text>
</comment>
<dbReference type="GO" id="GO:0016592">
    <property type="term" value="C:mediator complex"/>
    <property type="evidence" value="ECO:0007669"/>
    <property type="project" value="UniProtKB-UniRule"/>
</dbReference>
<gene>
    <name evidence="10" type="ORF">DASB73_036370</name>
</gene>
<evidence type="ECO:0000256" key="9">
    <source>
        <dbReference type="SAM" id="Coils"/>
    </source>
</evidence>
<evidence type="ECO:0000313" key="11">
    <source>
        <dbReference type="Proteomes" id="UP001362899"/>
    </source>
</evidence>
<keyword evidence="4 8" id="KW-0805">Transcription regulation</keyword>
<reference evidence="10 11" key="1">
    <citation type="journal article" date="2023" name="Elife">
        <title>Identification of key yeast species and microbe-microbe interactions impacting larval growth of Drosophila in the wild.</title>
        <authorList>
            <person name="Mure A."/>
            <person name="Sugiura Y."/>
            <person name="Maeda R."/>
            <person name="Honda K."/>
            <person name="Sakurai N."/>
            <person name="Takahashi Y."/>
            <person name="Watada M."/>
            <person name="Katoh T."/>
            <person name="Gotoh A."/>
            <person name="Gotoh Y."/>
            <person name="Taniguchi I."/>
            <person name="Nakamura K."/>
            <person name="Hayashi T."/>
            <person name="Katayama T."/>
            <person name="Uemura T."/>
            <person name="Hattori Y."/>
        </authorList>
    </citation>
    <scope>NUCLEOTIDE SEQUENCE [LARGE SCALE GENOMIC DNA]</scope>
    <source>
        <strain evidence="10 11">SB-73</strain>
    </source>
</reference>
<keyword evidence="9" id="KW-0175">Coiled coil</keyword>
<evidence type="ECO:0000256" key="4">
    <source>
        <dbReference type="ARBA" id="ARBA00023015"/>
    </source>
</evidence>
<organism evidence="10 11">
    <name type="scientific">Starmerella bacillaris</name>
    <name type="common">Yeast</name>
    <name type="synonym">Candida zemplinina</name>
    <dbReference type="NCBI Taxonomy" id="1247836"/>
    <lineage>
        <taxon>Eukaryota</taxon>
        <taxon>Fungi</taxon>
        <taxon>Dikarya</taxon>
        <taxon>Ascomycota</taxon>
        <taxon>Saccharomycotina</taxon>
        <taxon>Dipodascomycetes</taxon>
        <taxon>Dipodascales</taxon>
        <taxon>Trichomonascaceae</taxon>
        <taxon>Starmerella</taxon>
    </lineage>
</organism>
<proteinExistence type="inferred from homology"/>
<dbReference type="InterPro" id="IPR021384">
    <property type="entry name" value="Mediator_Med21"/>
</dbReference>
<evidence type="ECO:0000256" key="7">
    <source>
        <dbReference type="ARBA" id="ARBA00023242"/>
    </source>
</evidence>
<comment type="subunit">
    <text evidence="8">Component of the Mediator complex.</text>
</comment>
<dbReference type="PANTHER" id="PTHR13381:SF0">
    <property type="entry name" value="MEDIATOR OF RNA POLYMERASE II TRANSCRIPTION SUBUNIT 21"/>
    <property type="match status" value="1"/>
</dbReference>
<evidence type="ECO:0000256" key="8">
    <source>
        <dbReference type="RuleBase" id="RU366036"/>
    </source>
</evidence>
<dbReference type="PANTHER" id="PTHR13381">
    <property type="entry name" value="RNA POLYMERASE II HOLOENZYME COMPONENT SRB7"/>
    <property type="match status" value="1"/>
</dbReference>
<dbReference type="EMBL" id="BTGC01000008">
    <property type="protein sequence ID" value="GMM52674.1"/>
    <property type="molecule type" value="Genomic_DNA"/>
</dbReference>
<keyword evidence="6 8" id="KW-0804">Transcription</keyword>
<keyword evidence="11" id="KW-1185">Reference proteome</keyword>
<dbReference type="GO" id="GO:0006357">
    <property type="term" value="P:regulation of transcription by RNA polymerase II"/>
    <property type="evidence" value="ECO:0007669"/>
    <property type="project" value="TreeGrafter"/>
</dbReference>
<evidence type="ECO:0000256" key="1">
    <source>
        <dbReference type="ARBA" id="ARBA00004123"/>
    </source>
</evidence>
<dbReference type="AlphaFoldDB" id="A0AAV5RMB5"/>
<dbReference type="Pfam" id="PF11221">
    <property type="entry name" value="Med21"/>
    <property type="match status" value="1"/>
</dbReference>
<comment type="subcellular location">
    <subcellularLocation>
        <location evidence="1 8">Nucleus</location>
    </subcellularLocation>
</comment>
<evidence type="ECO:0000313" key="10">
    <source>
        <dbReference type="EMBL" id="GMM52674.1"/>
    </source>
</evidence>
<evidence type="ECO:0000256" key="6">
    <source>
        <dbReference type="ARBA" id="ARBA00023163"/>
    </source>
</evidence>
<feature type="coiled-coil region" evidence="9">
    <location>
        <begin position="86"/>
        <end position="116"/>
    </location>
</feature>
<dbReference type="Gene3D" id="6.10.280.10">
    <property type="entry name" value="Mediator complex, subunit Med21"/>
    <property type="match status" value="1"/>
</dbReference>
<sequence length="138" mass="15758">MADRLSQLQTCLDQLVTQFFSSINFINLHHDLKVPDNSPPYSTKVDDPQLQSLPPNEFNTALEELAKDIVTKAKHIETLINSLPELDNVSTDLVSLENELEEARREQLKASKARDELLYKCDILVRKLSAYKSEMNKT</sequence>
<comment type="function">
    <text evidence="8">Component of the Mediator complex, a coactivator involved in the regulated transcription of nearly all RNA polymerase II-dependent genes. Mediator functions as a bridge to convey information from gene-specific regulatory proteins to the basal RNA polymerase II transcription machinery. Mediator is recruited to promoters by direct interactions with regulatory proteins and serves as a scaffold for the assembly of a functional preinitiation complex with RNA polymerase II and the general transcription factors.</text>
</comment>
<keyword evidence="5 8" id="KW-0010">Activator</keyword>
<comment type="caution">
    <text evidence="10">The sequence shown here is derived from an EMBL/GenBank/DDBJ whole genome shotgun (WGS) entry which is preliminary data.</text>
</comment>
<keyword evidence="7 8" id="KW-0539">Nucleus</keyword>
<dbReference type="SUPFAM" id="SSF140718">
    <property type="entry name" value="Mediator hinge subcomplex-like"/>
    <property type="match status" value="1"/>
</dbReference>
<dbReference type="InterPro" id="IPR037212">
    <property type="entry name" value="Med7/Med21-like"/>
</dbReference>
<name>A0AAV5RMB5_STABA</name>
<evidence type="ECO:0000256" key="2">
    <source>
        <dbReference type="ARBA" id="ARBA00005770"/>
    </source>
</evidence>
<evidence type="ECO:0000256" key="3">
    <source>
        <dbReference type="ARBA" id="ARBA00019691"/>
    </source>
</evidence>
<dbReference type="Proteomes" id="UP001362899">
    <property type="component" value="Unassembled WGS sequence"/>
</dbReference>
<evidence type="ECO:0000256" key="5">
    <source>
        <dbReference type="ARBA" id="ARBA00023159"/>
    </source>
</evidence>
<protein>
    <recommendedName>
        <fullName evidence="3 8">Mediator of RNA polymerase II transcription subunit 21</fullName>
    </recommendedName>
</protein>